<dbReference type="OrthoDB" id="7764378at2759"/>
<accession>A0A6S7INA4</accession>
<reference evidence="1" key="1">
    <citation type="submission" date="2020-04" db="EMBL/GenBank/DDBJ databases">
        <authorList>
            <person name="Alioto T."/>
            <person name="Alioto T."/>
            <person name="Gomez Garrido J."/>
        </authorList>
    </citation>
    <scope>NUCLEOTIDE SEQUENCE</scope>
    <source>
        <strain evidence="1">A484AB</strain>
    </source>
</reference>
<gene>
    <name evidence="1" type="ORF">PACLA_8A085238</name>
</gene>
<sequence length="165" mass="19176">MADAKAMSTFDVKLKQLVMTCKRTDSVLDSNKDTAIKRQLEALKALTNETELEKADDDVKRLEKWQDDCKLEKERNAFEEKLKYEVKLHETTLKLESEHQAKLESGSSSKEIYAKQVEAKLPKLVISKFDGNYMDWQRFWDQFTESIEKSGLASRTRENVPHQSN</sequence>
<dbReference type="Proteomes" id="UP001152795">
    <property type="component" value="Unassembled WGS sequence"/>
</dbReference>
<organism evidence="1 2">
    <name type="scientific">Paramuricea clavata</name>
    <name type="common">Red gorgonian</name>
    <name type="synonym">Violescent sea-whip</name>
    <dbReference type="NCBI Taxonomy" id="317549"/>
    <lineage>
        <taxon>Eukaryota</taxon>
        <taxon>Metazoa</taxon>
        <taxon>Cnidaria</taxon>
        <taxon>Anthozoa</taxon>
        <taxon>Octocorallia</taxon>
        <taxon>Malacalcyonacea</taxon>
        <taxon>Plexauridae</taxon>
        <taxon>Paramuricea</taxon>
    </lineage>
</organism>
<name>A0A6S7INA4_PARCT</name>
<evidence type="ECO:0000313" key="2">
    <source>
        <dbReference type="Proteomes" id="UP001152795"/>
    </source>
</evidence>
<comment type="caution">
    <text evidence="1">The sequence shown here is derived from an EMBL/GenBank/DDBJ whole genome shotgun (WGS) entry which is preliminary data.</text>
</comment>
<protein>
    <submittedName>
        <fullName evidence="1">Uncharacterized protein</fullName>
    </submittedName>
</protein>
<dbReference type="AlphaFoldDB" id="A0A6S7INA4"/>
<evidence type="ECO:0000313" key="1">
    <source>
        <dbReference type="EMBL" id="CAB4007192.1"/>
    </source>
</evidence>
<dbReference type="EMBL" id="CACRXK020005723">
    <property type="protein sequence ID" value="CAB4007192.1"/>
    <property type="molecule type" value="Genomic_DNA"/>
</dbReference>
<keyword evidence="2" id="KW-1185">Reference proteome</keyword>
<proteinExistence type="predicted"/>